<sequence length="100" mass="10957">MGFVFNRTVEGWLIKSMTVAGDAAHESDAIVFEYLYALVEKIVVNDQEAMATGVYSRLASAMLEKKKGTSVEVPSSMPDWRARRDSNARPLPSEGSTLSS</sequence>
<name>A0A6S6XZX5_9PROT</name>
<evidence type="ECO:0000313" key="2">
    <source>
        <dbReference type="EMBL" id="CAB1370031.1"/>
    </source>
</evidence>
<gene>
    <name evidence="2" type="ORF">DENOEST_2872</name>
</gene>
<feature type="region of interest" description="Disordered" evidence="1">
    <location>
        <begin position="69"/>
        <end position="100"/>
    </location>
</feature>
<proteinExistence type="predicted"/>
<evidence type="ECO:0000313" key="3">
    <source>
        <dbReference type="Proteomes" id="UP000515733"/>
    </source>
</evidence>
<reference evidence="2 3" key="1">
    <citation type="submission" date="2020-03" db="EMBL/GenBank/DDBJ databases">
        <authorList>
            <consortium name="Genoscope - CEA"/>
            <person name="William W."/>
        </authorList>
    </citation>
    <scope>NUCLEOTIDE SEQUENCE [LARGE SCALE GENOMIC DNA]</scope>
    <source>
        <strain evidence="3">DSM 16959</strain>
    </source>
</reference>
<dbReference type="Proteomes" id="UP000515733">
    <property type="component" value="Chromosome"/>
</dbReference>
<dbReference type="KEGG" id="doe:DENOEST_2872"/>
<accession>A0A6S6XZX5</accession>
<protein>
    <submittedName>
        <fullName evidence="2">Uncharacterized protein</fullName>
    </submittedName>
</protein>
<organism evidence="2 3">
    <name type="scientific">Denitratisoma oestradiolicum</name>
    <dbReference type="NCBI Taxonomy" id="311182"/>
    <lineage>
        <taxon>Bacteria</taxon>
        <taxon>Pseudomonadati</taxon>
        <taxon>Pseudomonadota</taxon>
        <taxon>Betaproteobacteria</taxon>
        <taxon>Nitrosomonadales</taxon>
        <taxon>Sterolibacteriaceae</taxon>
        <taxon>Denitratisoma</taxon>
    </lineage>
</organism>
<dbReference type="AlphaFoldDB" id="A0A6S6XZX5"/>
<dbReference type="EMBL" id="LR778301">
    <property type="protein sequence ID" value="CAB1370031.1"/>
    <property type="molecule type" value="Genomic_DNA"/>
</dbReference>
<evidence type="ECO:0000256" key="1">
    <source>
        <dbReference type="SAM" id="MobiDB-lite"/>
    </source>
</evidence>
<keyword evidence="3" id="KW-1185">Reference proteome</keyword>